<protein>
    <submittedName>
        <fullName evidence="7">LAME_0A01838g1_1</fullName>
    </submittedName>
</protein>
<feature type="compositionally biased region" description="Basic and acidic residues" evidence="3">
    <location>
        <begin position="890"/>
        <end position="903"/>
    </location>
</feature>
<feature type="domain" description="EF-hand" evidence="6">
    <location>
        <begin position="47"/>
        <end position="82"/>
    </location>
</feature>
<dbReference type="SMART" id="SM00165">
    <property type="entry name" value="UBA"/>
    <property type="match status" value="1"/>
</dbReference>
<dbReference type="GO" id="GO:0016197">
    <property type="term" value="P:endosomal transport"/>
    <property type="evidence" value="ECO:0007669"/>
    <property type="project" value="TreeGrafter"/>
</dbReference>
<feature type="compositionally biased region" description="Acidic residues" evidence="3">
    <location>
        <begin position="1077"/>
        <end position="1102"/>
    </location>
</feature>
<dbReference type="SUPFAM" id="SSF57997">
    <property type="entry name" value="Tropomyosin"/>
    <property type="match status" value="1"/>
</dbReference>
<dbReference type="SMART" id="SM00054">
    <property type="entry name" value="EFh"/>
    <property type="match status" value="2"/>
</dbReference>
<evidence type="ECO:0000256" key="1">
    <source>
        <dbReference type="ARBA" id="ARBA00022837"/>
    </source>
</evidence>
<dbReference type="InterPro" id="IPR011992">
    <property type="entry name" value="EF-hand-dom_pair"/>
</dbReference>
<dbReference type="PROSITE" id="PS50030">
    <property type="entry name" value="UBA"/>
    <property type="match status" value="1"/>
</dbReference>
<organism evidence="7 8">
    <name type="scientific">Lachancea meyersii CBS 8951</name>
    <dbReference type="NCBI Taxonomy" id="1266667"/>
    <lineage>
        <taxon>Eukaryota</taxon>
        <taxon>Fungi</taxon>
        <taxon>Dikarya</taxon>
        <taxon>Ascomycota</taxon>
        <taxon>Saccharomycotina</taxon>
        <taxon>Saccharomycetes</taxon>
        <taxon>Saccharomycetales</taxon>
        <taxon>Saccharomycetaceae</taxon>
        <taxon>Lachancea</taxon>
    </lineage>
</organism>
<dbReference type="PANTHER" id="PTHR11216">
    <property type="entry name" value="EH DOMAIN"/>
    <property type="match status" value="1"/>
</dbReference>
<proteinExistence type="predicted"/>
<dbReference type="PROSITE" id="PS50031">
    <property type="entry name" value="EH"/>
    <property type="match status" value="3"/>
</dbReference>
<dbReference type="InterPro" id="IPR015940">
    <property type="entry name" value="UBA"/>
</dbReference>
<feature type="compositionally biased region" description="Polar residues" evidence="3">
    <location>
        <begin position="569"/>
        <end position="591"/>
    </location>
</feature>
<dbReference type="PROSITE" id="PS50222">
    <property type="entry name" value="EF_HAND_2"/>
    <property type="match status" value="2"/>
</dbReference>
<accession>A0A1G4IM14</accession>
<feature type="region of interest" description="Disordered" evidence="3">
    <location>
        <begin position="890"/>
        <end position="950"/>
    </location>
</feature>
<dbReference type="GO" id="GO:0005509">
    <property type="term" value="F:calcium ion binding"/>
    <property type="evidence" value="ECO:0007669"/>
    <property type="project" value="InterPro"/>
</dbReference>
<dbReference type="PANTHER" id="PTHR11216:SF170">
    <property type="entry name" value="DYNAMIN ASSOCIATED PROTEIN 160, ISOFORM D"/>
    <property type="match status" value="1"/>
</dbReference>
<feature type="compositionally biased region" description="Acidic residues" evidence="3">
    <location>
        <begin position="1160"/>
        <end position="1191"/>
    </location>
</feature>
<keyword evidence="8" id="KW-1185">Reference proteome</keyword>
<evidence type="ECO:0000313" key="8">
    <source>
        <dbReference type="Proteomes" id="UP000191144"/>
    </source>
</evidence>
<dbReference type="CDD" id="cd00052">
    <property type="entry name" value="EH"/>
    <property type="match status" value="3"/>
</dbReference>
<feature type="compositionally biased region" description="Basic and acidic residues" evidence="3">
    <location>
        <begin position="1192"/>
        <end position="1206"/>
    </location>
</feature>
<feature type="region of interest" description="Disordered" evidence="3">
    <location>
        <begin position="1241"/>
        <end position="1278"/>
    </location>
</feature>
<evidence type="ECO:0000259" key="5">
    <source>
        <dbReference type="PROSITE" id="PS50031"/>
    </source>
</evidence>
<sequence>MTQVVFRVPLSPQEQEVFGKEFKKLDPEDLGIVTGEAVKPLFSQSGLSAQVLSQIWALCDSENQGFLNLAQFNAAMRLIGHLQTNPTAPVSPELYQTPAPKLPLVSAPTANLSAVSTGSSNPSSVPAISPYDVAKFSQLFDRSTEGAPNLAGDKAREIFLKAKLPTPTLGLIWNLCDRNNSGTLDKSEFIMAMHLIQLAMVNNPAIGTLSDRLPKYLWDSINMPMGAKPVVSTNSTGASLNSPVSRQPSLNRVPSSTFSNAASDWNLSFEKKQQFDVIFDSLDKNKAGTLGSQILVPFFLSSRLSQDILATVWDLADIHNNAEFSKLEFAIAMFLIQKKKSGINLPDVVPDQLLQSPALGLDASQTYQNASSPLPSVPSRDTKPSFADATQSTERSQSALGDLLTLNESFSSPRPMPTRLASDATAQSVTSVQSPTRSDTMMGTRRFQPSSTFGQSIIQEEPATGTPDLQSDYKAQGSYFNPPVSNQNQGLVSQQPQMQTDQQHVYQQQAFHVSPQESQSPQARGVTPAPYSGTSTHMAQSPVSQVPPTTQQPSISSSLPSVPNFLSPPLQQGSRQLSTSVEPETSMQLSQATTELANLSNQVGSLTNQATLVNERKAKAQQELRRMNDLKASIQSKMVNLRASYEQELKETEQAESQLGQSRLDTEELQRQLAVAEANHHAVQGSLSDLQKQLQESQQSNAQLKEKIGSLNSLASSLQVELNGKQQNVKQERSMVDVNSKQMELSDLTVQNLKSEIEGLEQHIAIFRQKHKELNDYSSTLETQHGELNSRHQQLESRHADLSRRDKELQERNQEIENQERVYHQEIAKLQSMFEDLNAQRESLAKADDDLQSQQLQYAQKVQELSERQMKLAMGELPEDADEIVKNKRDFSPKQDHIARYVDESVTNSRLGAQEDDENKQESDVFDKDIPTAGSQTEVDEEDGRTHDDISAAQALADRFDGDLNEYGIPRTESVTSSVLNNPPQSVCDYPEGDLNTATASGSHIPPASVGEDNTTTDDVENTMPGGWADAQSEGIEDPKTVKGPAPTSPDQDSEVETINKTADEVKDDSAKAAEVTIDDEFPPIQELDIEESDSSDEEENSFQDSKDFTEPKSLRIPDKGPEREVPAKASVIAVGNVNAIPTVGEGSTKSVPAEKEVGDFDDEFDGLEQAAPEEDDADGAGDSNDNDFQEDFERIEHKDLDDELHQGGFTGVSTRETQATSPDAASAVGADEWDEIFAGFGNSKQGSVPVVQPEPVPIKQPVPTKSSVDPVSAPINRGIATTPKSLAVEELASMGFSTEEATKALEQCNWDLGTATNHLLDSS</sequence>
<feature type="region of interest" description="Disordered" evidence="3">
    <location>
        <begin position="963"/>
        <end position="1128"/>
    </location>
</feature>
<feature type="domain" description="EF-hand" evidence="6">
    <location>
        <begin position="164"/>
        <end position="199"/>
    </location>
</feature>
<dbReference type="SUPFAM" id="SSF47473">
    <property type="entry name" value="EF-hand"/>
    <property type="match status" value="3"/>
</dbReference>
<dbReference type="Pfam" id="PF00627">
    <property type="entry name" value="UBA"/>
    <property type="match status" value="1"/>
</dbReference>
<feature type="domain" description="EH" evidence="5">
    <location>
        <begin position="14"/>
        <end position="103"/>
    </location>
</feature>
<feature type="compositionally biased region" description="Low complexity" evidence="3">
    <location>
        <begin position="540"/>
        <end position="563"/>
    </location>
</feature>
<dbReference type="Proteomes" id="UP000191144">
    <property type="component" value="Chromosome A"/>
</dbReference>
<dbReference type="InterPro" id="IPR009060">
    <property type="entry name" value="UBA-like_sf"/>
</dbReference>
<dbReference type="Gene3D" id="1.10.238.10">
    <property type="entry name" value="EF-hand"/>
    <property type="match status" value="3"/>
</dbReference>
<dbReference type="OrthoDB" id="524326at2759"/>
<evidence type="ECO:0000256" key="3">
    <source>
        <dbReference type="SAM" id="MobiDB-lite"/>
    </source>
</evidence>
<dbReference type="InterPro" id="IPR002048">
    <property type="entry name" value="EF_hand_dom"/>
</dbReference>
<dbReference type="Gene3D" id="1.10.8.10">
    <property type="entry name" value="DNA helicase RuvA subunit, C-terminal domain"/>
    <property type="match status" value="1"/>
</dbReference>
<dbReference type="GO" id="GO:0006897">
    <property type="term" value="P:endocytosis"/>
    <property type="evidence" value="ECO:0007669"/>
    <property type="project" value="TreeGrafter"/>
</dbReference>
<evidence type="ECO:0000256" key="2">
    <source>
        <dbReference type="ARBA" id="ARBA00023054"/>
    </source>
</evidence>
<dbReference type="EMBL" id="LT598483">
    <property type="protein sequence ID" value="SCU77662.1"/>
    <property type="molecule type" value="Genomic_DNA"/>
</dbReference>
<feature type="region of interest" description="Disordered" evidence="3">
    <location>
        <begin position="367"/>
        <end position="591"/>
    </location>
</feature>
<feature type="domain" description="EH" evidence="5">
    <location>
        <begin position="271"/>
        <end position="360"/>
    </location>
</feature>
<evidence type="ECO:0000313" key="7">
    <source>
        <dbReference type="EMBL" id="SCU77662.1"/>
    </source>
</evidence>
<dbReference type="GO" id="GO:0005737">
    <property type="term" value="C:cytoplasm"/>
    <property type="evidence" value="ECO:0007669"/>
    <property type="project" value="TreeGrafter"/>
</dbReference>
<evidence type="ECO:0000259" key="6">
    <source>
        <dbReference type="PROSITE" id="PS50222"/>
    </source>
</evidence>
<feature type="compositionally biased region" description="Polar residues" evidence="3">
    <location>
        <begin position="973"/>
        <end position="985"/>
    </location>
</feature>
<reference evidence="8" key="1">
    <citation type="submission" date="2016-03" db="EMBL/GenBank/DDBJ databases">
        <authorList>
            <person name="Devillers Hugo."/>
        </authorList>
    </citation>
    <scope>NUCLEOTIDE SEQUENCE [LARGE SCALE GENOMIC DNA]</scope>
</reference>
<evidence type="ECO:0000259" key="4">
    <source>
        <dbReference type="PROSITE" id="PS50030"/>
    </source>
</evidence>
<feature type="region of interest" description="Disordered" evidence="3">
    <location>
        <begin position="784"/>
        <end position="803"/>
    </location>
</feature>
<feature type="domain" description="EH" evidence="5">
    <location>
        <begin position="132"/>
        <end position="224"/>
    </location>
</feature>
<gene>
    <name evidence="7" type="ORF">LAME_0A01838G</name>
</gene>
<dbReference type="Pfam" id="PF12763">
    <property type="entry name" value="EH"/>
    <property type="match status" value="3"/>
</dbReference>
<feature type="compositionally biased region" description="Polar residues" evidence="3">
    <location>
        <begin position="424"/>
        <end position="458"/>
    </location>
</feature>
<keyword evidence="1" id="KW-0106">Calcium</keyword>
<dbReference type="GO" id="GO:0005886">
    <property type="term" value="C:plasma membrane"/>
    <property type="evidence" value="ECO:0007669"/>
    <property type="project" value="TreeGrafter"/>
</dbReference>
<feature type="compositionally biased region" description="Polar residues" evidence="3">
    <location>
        <begin position="1212"/>
        <end position="1224"/>
    </location>
</feature>
<feature type="compositionally biased region" description="Polar residues" evidence="3">
    <location>
        <begin position="388"/>
        <end position="399"/>
    </location>
</feature>
<name>A0A1G4IM14_9SACH</name>
<feature type="compositionally biased region" description="Basic and acidic residues" evidence="3">
    <location>
        <begin position="1105"/>
        <end position="1127"/>
    </location>
</feature>
<dbReference type="InterPro" id="IPR018247">
    <property type="entry name" value="EF_Hand_1_Ca_BS"/>
</dbReference>
<feature type="region of interest" description="Disordered" evidence="3">
    <location>
        <begin position="1140"/>
        <end position="1228"/>
    </location>
</feature>
<dbReference type="PROSITE" id="PS00018">
    <property type="entry name" value="EF_HAND_1"/>
    <property type="match status" value="1"/>
</dbReference>
<dbReference type="InterPro" id="IPR000261">
    <property type="entry name" value="EH_dom"/>
</dbReference>
<feature type="compositionally biased region" description="Basic and acidic residues" evidence="3">
    <location>
        <begin position="1062"/>
        <end position="1072"/>
    </location>
</feature>
<dbReference type="CDD" id="cd14285">
    <property type="entry name" value="UBA_scEDE1_like"/>
    <property type="match status" value="1"/>
</dbReference>
<feature type="domain" description="UBA" evidence="4">
    <location>
        <begin position="1281"/>
        <end position="1323"/>
    </location>
</feature>
<feature type="compositionally biased region" description="Polar residues" evidence="3">
    <location>
        <begin position="483"/>
        <end position="522"/>
    </location>
</feature>
<dbReference type="SUPFAM" id="SSF46934">
    <property type="entry name" value="UBA-like"/>
    <property type="match status" value="1"/>
</dbReference>
<feature type="compositionally biased region" description="Basic and acidic residues" evidence="3">
    <location>
        <begin position="920"/>
        <end position="930"/>
    </location>
</feature>
<dbReference type="SMART" id="SM00027">
    <property type="entry name" value="EH"/>
    <property type="match status" value="3"/>
</dbReference>
<keyword evidence="2" id="KW-0175">Coiled coil</keyword>